<dbReference type="EMBL" id="JAGGLL010000020">
    <property type="protein sequence ID" value="MBP2022813.1"/>
    <property type="molecule type" value="Genomic_DNA"/>
</dbReference>
<name>A0ABS4K4V4_9CLOT</name>
<sequence>MDKRKPQIMILGTFHMAGSSDVFQFDIDNIKSEKRQKELREVIDKIKKFNPTKVAVERQSKFNDNLNVEFERYIRDENINGVNEIKQIAFPVARELGHSKIYGIDWMERGAATCPAGEVYEYAKEKEPKLFNSINQEDNRITTGRDMTILEIYRSLNHEERLKEVHEKYINMARIGIDDNYKGMGWLTWWYQRNLIIFANLSKLIESDVEKIFLLIGSSHVGILSNFIKESQLFELIDIFDYL</sequence>
<dbReference type="Proteomes" id="UP001519308">
    <property type="component" value="Unassembled WGS sequence"/>
</dbReference>
<accession>A0ABS4K4V4</accession>
<dbReference type="InterPro" id="IPR043749">
    <property type="entry name" value="DUF5694"/>
</dbReference>
<evidence type="ECO:0008006" key="3">
    <source>
        <dbReference type="Google" id="ProtNLM"/>
    </source>
</evidence>
<keyword evidence="2" id="KW-1185">Reference proteome</keyword>
<evidence type="ECO:0000313" key="2">
    <source>
        <dbReference type="Proteomes" id="UP001519308"/>
    </source>
</evidence>
<comment type="caution">
    <text evidence="1">The sequence shown here is derived from an EMBL/GenBank/DDBJ whole genome shotgun (WGS) entry which is preliminary data.</text>
</comment>
<proteinExistence type="predicted"/>
<reference evidence="1 2" key="1">
    <citation type="submission" date="2021-03" db="EMBL/GenBank/DDBJ databases">
        <title>Genomic Encyclopedia of Type Strains, Phase IV (KMG-IV): sequencing the most valuable type-strain genomes for metagenomic binning, comparative biology and taxonomic classification.</title>
        <authorList>
            <person name="Goeker M."/>
        </authorList>
    </citation>
    <scope>NUCLEOTIDE SEQUENCE [LARGE SCALE GENOMIC DNA]</scope>
    <source>
        <strain evidence="1 2">DSM 28650</strain>
    </source>
</reference>
<protein>
    <recommendedName>
        <fullName evidence="3">TraB family protein</fullName>
    </recommendedName>
</protein>
<organism evidence="1 2">
    <name type="scientific">Clostridium punense</name>
    <dbReference type="NCBI Taxonomy" id="1054297"/>
    <lineage>
        <taxon>Bacteria</taxon>
        <taxon>Bacillati</taxon>
        <taxon>Bacillota</taxon>
        <taxon>Clostridia</taxon>
        <taxon>Eubacteriales</taxon>
        <taxon>Clostridiaceae</taxon>
        <taxon>Clostridium</taxon>
    </lineage>
</organism>
<dbReference type="Pfam" id="PF18950">
    <property type="entry name" value="DUF5694"/>
    <property type="match status" value="1"/>
</dbReference>
<dbReference type="RefSeq" id="WP_021285414.1">
    <property type="nucleotide sequence ID" value="NZ_JAGGLL010000020.1"/>
</dbReference>
<evidence type="ECO:0000313" key="1">
    <source>
        <dbReference type="EMBL" id="MBP2022813.1"/>
    </source>
</evidence>
<gene>
    <name evidence="1" type="ORF">J2Z44_002638</name>
</gene>